<dbReference type="PANTHER" id="PTHR15921:SF3">
    <property type="entry name" value="PRE-MRNA CLEAVAGE COMPLEX 2 PROTEIN PCF11"/>
    <property type="match status" value="1"/>
</dbReference>
<dbReference type="GO" id="GO:0000993">
    <property type="term" value="F:RNA polymerase II complex binding"/>
    <property type="evidence" value="ECO:0007669"/>
    <property type="project" value="InterPro"/>
</dbReference>
<evidence type="ECO:0000313" key="5">
    <source>
        <dbReference type="Proteomes" id="UP000886998"/>
    </source>
</evidence>
<name>A0A8X6IWU4_9ARAC</name>
<accession>A0A8X6IWU4</accession>
<dbReference type="GO" id="GO:0031124">
    <property type="term" value="P:mRNA 3'-end processing"/>
    <property type="evidence" value="ECO:0007669"/>
    <property type="project" value="InterPro"/>
</dbReference>
<dbReference type="PANTHER" id="PTHR15921">
    <property type="entry name" value="PRE-MRNA CLEAVAGE COMPLEX II"/>
    <property type="match status" value="1"/>
</dbReference>
<dbReference type="AlphaFoldDB" id="A0A8X6IWU4"/>
<comment type="caution">
    <text evidence="4">The sequence shown here is derived from an EMBL/GenBank/DDBJ whole genome shotgun (WGS) entry which is preliminary data.</text>
</comment>
<dbReference type="GO" id="GO:0005737">
    <property type="term" value="C:cytoplasm"/>
    <property type="evidence" value="ECO:0007669"/>
    <property type="project" value="TreeGrafter"/>
</dbReference>
<dbReference type="InterPro" id="IPR045154">
    <property type="entry name" value="PCF11-like"/>
</dbReference>
<dbReference type="Pfam" id="PF04818">
    <property type="entry name" value="CID"/>
    <property type="match status" value="1"/>
</dbReference>
<feature type="region of interest" description="Disordered" evidence="2">
    <location>
        <begin position="116"/>
        <end position="137"/>
    </location>
</feature>
<reference evidence="4" key="1">
    <citation type="submission" date="2020-08" db="EMBL/GenBank/DDBJ databases">
        <title>Multicomponent nature underlies the extraordinary mechanical properties of spider dragline silk.</title>
        <authorList>
            <person name="Kono N."/>
            <person name="Nakamura H."/>
            <person name="Mori M."/>
            <person name="Yoshida Y."/>
            <person name="Ohtoshi R."/>
            <person name="Malay A.D."/>
            <person name="Moran D.A.P."/>
            <person name="Tomita M."/>
            <person name="Numata K."/>
            <person name="Arakawa K."/>
        </authorList>
    </citation>
    <scope>NUCLEOTIDE SEQUENCE</scope>
</reference>
<organism evidence="4 5">
    <name type="scientific">Trichonephila inaurata madagascariensis</name>
    <dbReference type="NCBI Taxonomy" id="2747483"/>
    <lineage>
        <taxon>Eukaryota</taxon>
        <taxon>Metazoa</taxon>
        <taxon>Ecdysozoa</taxon>
        <taxon>Arthropoda</taxon>
        <taxon>Chelicerata</taxon>
        <taxon>Arachnida</taxon>
        <taxon>Araneae</taxon>
        <taxon>Araneomorphae</taxon>
        <taxon>Entelegynae</taxon>
        <taxon>Araneoidea</taxon>
        <taxon>Nephilidae</taxon>
        <taxon>Trichonephila</taxon>
        <taxon>Trichonephila inaurata</taxon>
    </lineage>
</organism>
<evidence type="ECO:0000259" key="3">
    <source>
        <dbReference type="PROSITE" id="PS51391"/>
    </source>
</evidence>
<evidence type="ECO:0000256" key="2">
    <source>
        <dbReference type="SAM" id="MobiDB-lite"/>
    </source>
</evidence>
<dbReference type="GO" id="GO:0005849">
    <property type="term" value="C:mRNA cleavage factor complex"/>
    <property type="evidence" value="ECO:0007669"/>
    <property type="project" value="TreeGrafter"/>
</dbReference>
<dbReference type="GO" id="GO:0006369">
    <property type="term" value="P:termination of RNA polymerase II transcription"/>
    <property type="evidence" value="ECO:0007669"/>
    <property type="project" value="InterPro"/>
</dbReference>
<dbReference type="Gene3D" id="1.25.40.90">
    <property type="match status" value="1"/>
</dbReference>
<dbReference type="SUPFAM" id="SSF48464">
    <property type="entry name" value="ENTH/VHS domain"/>
    <property type="match status" value="1"/>
</dbReference>
<feature type="domain" description="CID" evidence="3">
    <location>
        <begin position="1"/>
        <end position="86"/>
    </location>
</feature>
<proteinExistence type="predicted"/>
<sequence>MIIIFLLQVQAELKLPSLYLVDSIMKNIGGQYIILFSKHMVSLFTSVFAKVDEATRSALYKLRQTWNDLLFKNVLYEIDCKVNSIDPAWPITAKPTVNMNVTPAKNTIHVNPKFVGGNAPQASNPPRNPAKVSATKKNEISLKEKEELLEMKMKQDQMLKLIEEKRTHLKALEQKKLEMAAQQKKKGTANANAGAFIESLQNTEKKTLNHRDPRLKKNVFIAQPPSESAKAHLLQSVVVVPKVPSDFTSNQIGNEGSKPVQKNIKTEPQCGSVPNEILYSSDKIDQSFKTLIKLNVLKDFLKKIMVKNMFQTKTGILSFRIRNIL</sequence>
<keyword evidence="5" id="KW-1185">Reference proteome</keyword>
<evidence type="ECO:0000313" key="4">
    <source>
        <dbReference type="EMBL" id="GFS64096.1"/>
    </source>
</evidence>
<protein>
    <submittedName>
        <fullName evidence="4">Pre-mRNA cleavage complex 2 protein Pcf11</fullName>
    </submittedName>
</protein>
<dbReference type="PROSITE" id="PS51391">
    <property type="entry name" value="CID"/>
    <property type="match status" value="1"/>
</dbReference>
<gene>
    <name evidence="4" type="primary">PCF11</name>
    <name evidence="4" type="ORF">TNIN_393501</name>
</gene>
<dbReference type="GO" id="GO:0003729">
    <property type="term" value="F:mRNA binding"/>
    <property type="evidence" value="ECO:0007669"/>
    <property type="project" value="InterPro"/>
</dbReference>
<keyword evidence="1" id="KW-0175">Coiled coil</keyword>
<evidence type="ECO:0000256" key="1">
    <source>
        <dbReference type="SAM" id="Coils"/>
    </source>
</evidence>
<dbReference type="Proteomes" id="UP000886998">
    <property type="component" value="Unassembled WGS sequence"/>
</dbReference>
<dbReference type="InterPro" id="IPR006569">
    <property type="entry name" value="CID_dom"/>
</dbReference>
<feature type="coiled-coil region" evidence="1">
    <location>
        <begin position="155"/>
        <end position="182"/>
    </location>
</feature>
<dbReference type="EMBL" id="BMAV01027999">
    <property type="protein sequence ID" value="GFS64096.1"/>
    <property type="molecule type" value="Genomic_DNA"/>
</dbReference>
<dbReference type="InterPro" id="IPR008942">
    <property type="entry name" value="ENTH_VHS"/>
</dbReference>
<dbReference type="OrthoDB" id="6432996at2759"/>